<gene>
    <name evidence="1" type="ORF">RV15_GL000532</name>
</gene>
<comment type="caution">
    <text evidence="1">The sequence shown here is derived from an EMBL/GenBank/DDBJ whole genome shotgun (WGS) entry which is preliminary data.</text>
</comment>
<accession>A0AA91GIH4</accession>
<dbReference type="Proteomes" id="UP000183039">
    <property type="component" value="Unassembled WGS sequence"/>
</dbReference>
<dbReference type="AlphaFoldDB" id="A0AA91GIH4"/>
<name>A0AA91GIH4_9ENTE</name>
<dbReference type="EMBL" id="JXLC01000012">
    <property type="protein sequence ID" value="OJG91648.1"/>
    <property type="molecule type" value="Genomic_DNA"/>
</dbReference>
<proteinExistence type="predicted"/>
<evidence type="ECO:0000313" key="2">
    <source>
        <dbReference type="Proteomes" id="UP000183039"/>
    </source>
</evidence>
<organism evidence="1 2">
    <name type="scientific">Enterococcus silesiacus</name>
    <dbReference type="NCBI Taxonomy" id="332949"/>
    <lineage>
        <taxon>Bacteria</taxon>
        <taxon>Bacillati</taxon>
        <taxon>Bacillota</taxon>
        <taxon>Bacilli</taxon>
        <taxon>Lactobacillales</taxon>
        <taxon>Enterococcaceae</taxon>
        <taxon>Enterococcus</taxon>
    </lineage>
</organism>
<sequence>MHQYEIEVKGNYNSRGQFDVKHMRIVNIDSYIALIGTPE</sequence>
<evidence type="ECO:0000313" key="1">
    <source>
        <dbReference type="EMBL" id="OJG91648.1"/>
    </source>
</evidence>
<protein>
    <submittedName>
        <fullName evidence="1">Uncharacterized protein</fullName>
    </submittedName>
</protein>
<reference evidence="1 2" key="1">
    <citation type="submission" date="2014-12" db="EMBL/GenBank/DDBJ databases">
        <title>Draft genome sequences of 29 type strains of Enterococci.</title>
        <authorList>
            <person name="Zhong Z."/>
            <person name="Sun Z."/>
            <person name="Liu W."/>
            <person name="Zhang W."/>
            <person name="Zhang H."/>
        </authorList>
    </citation>
    <scope>NUCLEOTIDE SEQUENCE [LARGE SCALE GENOMIC DNA]</scope>
    <source>
        <strain evidence="1 2">DSM 22801</strain>
    </source>
</reference>